<dbReference type="Proteomes" id="UP000292082">
    <property type="component" value="Unassembled WGS sequence"/>
</dbReference>
<dbReference type="EMBL" id="ML145145">
    <property type="protein sequence ID" value="TBU56815.1"/>
    <property type="molecule type" value="Genomic_DNA"/>
</dbReference>
<evidence type="ECO:0000313" key="2">
    <source>
        <dbReference type="EMBL" id="TBU56815.1"/>
    </source>
</evidence>
<dbReference type="Proteomes" id="UP000292957">
    <property type="component" value="Unassembled WGS sequence"/>
</dbReference>
<sequence>MSFCSPFSTAHASYPCGQGRSSHCRRASVCPSVCSDCWTSSPRSSHWSLHFIVLLTVSVRPRFSLPNSVTIAIAYPYAIYYLTSGPARVACRSLLYIVQRSPHCTKPPRHVLLHARI</sequence>
<protein>
    <submittedName>
        <fullName evidence="1">Uncharacterized protein</fullName>
    </submittedName>
</protein>
<dbReference type="EMBL" id="ML143390">
    <property type="protein sequence ID" value="TBU33926.1"/>
    <property type="molecule type" value="Genomic_DNA"/>
</dbReference>
<evidence type="ECO:0000313" key="1">
    <source>
        <dbReference type="EMBL" id="TBU33926.1"/>
    </source>
</evidence>
<keyword evidence="3" id="KW-1185">Reference proteome</keyword>
<gene>
    <name evidence="2" type="ORF">BD310DRAFT_593494</name>
    <name evidence="1" type="ORF">BD311DRAFT_399413</name>
</gene>
<proteinExistence type="predicted"/>
<organism evidence="1">
    <name type="scientific">Dichomitus squalens</name>
    <dbReference type="NCBI Taxonomy" id="114155"/>
    <lineage>
        <taxon>Eukaryota</taxon>
        <taxon>Fungi</taxon>
        <taxon>Dikarya</taxon>
        <taxon>Basidiomycota</taxon>
        <taxon>Agaricomycotina</taxon>
        <taxon>Agaricomycetes</taxon>
        <taxon>Polyporales</taxon>
        <taxon>Polyporaceae</taxon>
        <taxon>Dichomitus</taxon>
    </lineage>
</organism>
<dbReference type="AlphaFoldDB" id="A0A4Q9N531"/>
<reference evidence="1 3" key="1">
    <citation type="submission" date="2019-01" db="EMBL/GenBank/DDBJ databases">
        <title>Draft genome sequences of three monokaryotic isolates of the white-rot basidiomycete fungus Dichomitus squalens.</title>
        <authorList>
            <consortium name="DOE Joint Genome Institute"/>
            <person name="Lopez S.C."/>
            <person name="Andreopoulos B."/>
            <person name="Pangilinan J."/>
            <person name="Lipzen A."/>
            <person name="Riley R."/>
            <person name="Ahrendt S."/>
            <person name="Ng V."/>
            <person name="Barry K."/>
            <person name="Daum C."/>
            <person name="Grigoriev I.V."/>
            <person name="Hilden K.S."/>
            <person name="Makela M.R."/>
            <person name="de Vries R.P."/>
        </authorList>
    </citation>
    <scope>NUCLEOTIDE SEQUENCE [LARGE SCALE GENOMIC DNA]</scope>
    <source>
        <strain evidence="2 3">CBS 464.89</strain>
        <strain evidence="1">OM18370.1</strain>
    </source>
</reference>
<name>A0A4Q9N531_9APHY</name>
<accession>A0A4Q9N531</accession>
<evidence type="ECO:0000313" key="3">
    <source>
        <dbReference type="Proteomes" id="UP000292082"/>
    </source>
</evidence>